<protein>
    <recommendedName>
        <fullName evidence="4">DUF2975 domain-containing protein</fullName>
    </recommendedName>
</protein>
<proteinExistence type="predicted"/>
<evidence type="ECO:0000313" key="3">
    <source>
        <dbReference type="Proteomes" id="UP000588158"/>
    </source>
</evidence>
<sequence>MTSPASRLRIDVLRALLVLALVLVLVLQLGVLPWLSGALAEALPDEAYMRWPVLLLAVAGLACVEVGIVCTLRLLGITRRGEVFAESSLRWVDGIIVAFVVGAAVCVATLVYQSFTVGGPPAWTLLLLLTTLGGVGMALLMSVMRTLLVQATTLRREMEAVI</sequence>
<feature type="transmembrane region" description="Helical" evidence="1">
    <location>
        <begin position="121"/>
        <end position="148"/>
    </location>
</feature>
<dbReference type="Proteomes" id="UP000588158">
    <property type="component" value="Unassembled WGS sequence"/>
</dbReference>
<dbReference type="AlphaFoldDB" id="A0A841AG99"/>
<evidence type="ECO:0000313" key="2">
    <source>
        <dbReference type="EMBL" id="MBB5833013.1"/>
    </source>
</evidence>
<evidence type="ECO:0008006" key="4">
    <source>
        <dbReference type="Google" id="ProtNLM"/>
    </source>
</evidence>
<organism evidence="2 3">
    <name type="scientific">Brachybacterium aquaticum</name>
    <dbReference type="NCBI Taxonomy" id="1432564"/>
    <lineage>
        <taxon>Bacteria</taxon>
        <taxon>Bacillati</taxon>
        <taxon>Actinomycetota</taxon>
        <taxon>Actinomycetes</taxon>
        <taxon>Micrococcales</taxon>
        <taxon>Dermabacteraceae</taxon>
        <taxon>Brachybacterium</taxon>
    </lineage>
</organism>
<gene>
    <name evidence="2" type="ORF">HNR70_002826</name>
</gene>
<dbReference type="Pfam" id="PF11188">
    <property type="entry name" value="DUF2975"/>
    <property type="match status" value="1"/>
</dbReference>
<name>A0A841AG99_9MICO</name>
<reference evidence="2 3" key="1">
    <citation type="submission" date="2020-08" db="EMBL/GenBank/DDBJ databases">
        <title>Sequencing the genomes of 1000 actinobacteria strains.</title>
        <authorList>
            <person name="Klenk H.-P."/>
        </authorList>
    </citation>
    <scope>NUCLEOTIDE SEQUENCE [LARGE SCALE GENOMIC DNA]</scope>
    <source>
        <strain evidence="2 3">DSM 28796</strain>
    </source>
</reference>
<accession>A0A841AG99</accession>
<evidence type="ECO:0000256" key="1">
    <source>
        <dbReference type="SAM" id="Phobius"/>
    </source>
</evidence>
<dbReference type="EMBL" id="JACHLZ010000001">
    <property type="protein sequence ID" value="MBB5833013.1"/>
    <property type="molecule type" value="Genomic_DNA"/>
</dbReference>
<feature type="transmembrane region" description="Helical" evidence="1">
    <location>
        <begin position="12"/>
        <end position="31"/>
    </location>
</feature>
<keyword evidence="1" id="KW-0812">Transmembrane</keyword>
<comment type="caution">
    <text evidence="2">The sequence shown here is derived from an EMBL/GenBank/DDBJ whole genome shotgun (WGS) entry which is preliminary data.</text>
</comment>
<feature type="transmembrane region" description="Helical" evidence="1">
    <location>
        <begin position="95"/>
        <end position="115"/>
    </location>
</feature>
<dbReference type="RefSeq" id="WP_184326239.1">
    <property type="nucleotide sequence ID" value="NZ_JACHLZ010000001.1"/>
</dbReference>
<feature type="transmembrane region" description="Helical" evidence="1">
    <location>
        <begin position="51"/>
        <end position="75"/>
    </location>
</feature>
<dbReference type="InterPro" id="IPR021354">
    <property type="entry name" value="DUF2975"/>
</dbReference>
<keyword evidence="3" id="KW-1185">Reference proteome</keyword>
<keyword evidence="1" id="KW-0472">Membrane</keyword>
<keyword evidence="1" id="KW-1133">Transmembrane helix</keyword>